<keyword evidence="4" id="KW-0808">Transferase</keyword>
<evidence type="ECO:0000313" key="14">
    <source>
        <dbReference type="Proteomes" id="UP000626982"/>
    </source>
</evidence>
<feature type="region of interest" description="Disordered" evidence="9">
    <location>
        <begin position="1"/>
        <end position="37"/>
    </location>
</feature>
<dbReference type="InterPro" id="IPR025828">
    <property type="entry name" value="Put_sensor_dom"/>
</dbReference>
<evidence type="ECO:0000259" key="12">
    <source>
        <dbReference type="Pfam" id="PF13796"/>
    </source>
</evidence>
<keyword evidence="10" id="KW-0472">Membrane</keyword>
<dbReference type="Pfam" id="PF13796">
    <property type="entry name" value="Sensor"/>
    <property type="match status" value="1"/>
</dbReference>
<evidence type="ECO:0000256" key="2">
    <source>
        <dbReference type="ARBA" id="ARBA00012438"/>
    </source>
</evidence>
<evidence type="ECO:0000256" key="4">
    <source>
        <dbReference type="ARBA" id="ARBA00022679"/>
    </source>
</evidence>
<feature type="transmembrane region" description="Helical" evidence="10">
    <location>
        <begin position="85"/>
        <end position="107"/>
    </location>
</feature>
<dbReference type="PANTHER" id="PTHR24421:SF10">
    <property type="entry name" value="NITRATE_NITRITE SENSOR PROTEIN NARQ"/>
    <property type="match status" value="1"/>
</dbReference>
<gene>
    <name evidence="13" type="ORF">GCM10010968_17780</name>
</gene>
<dbReference type="InterPro" id="IPR036890">
    <property type="entry name" value="HATPase_C_sf"/>
</dbReference>
<feature type="compositionally biased region" description="Low complexity" evidence="9">
    <location>
        <begin position="1"/>
        <end position="21"/>
    </location>
</feature>
<comment type="catalytic activity">
    <reaction evidence="1">
        <text>ATP + protein L-histidine = ADP + protein N-phospho-L-histidine.</text>
        <dbReference type="EC" id="2.7.13.3"/>
    </reaction>
</comment>
<evidence type="ECO:0000256" key="6">
    <source>
        <dbReference type="ARBA" id="ARBA00022777"/>
    </source>
</evidence>
<dbReference type="Proteomes" id="UP000626982">
    <property type="component" value="Unassembled WGS sequence"/>
</dbReference>
<dbReference type="EC" id="2.7.13.3" evidence="2"/>
<keyword evidence="10" id="KW-0812">Transmembrane</keyword>
<organism evidence="13 14">
    <name type="scientific">Agrococcus terreus</name>
    <dbReference type="NCBI Taxonomy" id="574649"/>
    <lineage>
        <taxon>Bacteria</taxon>
        <taxon>Bacillati</taxon>
        <taxon>Actinomycetota</taxon>
        <taxon>Actinomycetes</taxon>
        <taxon>Micrococcales</taxon>
        <taxon>Microbacteriaceae</taxon>
        <taxon>Agrococcus</taxon>
    </lineage>
</organism>
<dbReference type="SUPFAM" id="SSF55874">
    <property type="entry name" value="ATPase domain of HSP90 chaperone/DNA topoisomerase II/histidine kinase"/>
    <property type="match status" value="1"/>
</dbReference>
<evidence type="ECO:0000256" key="8">
    <source>
        <dbReference type="ARBA" id="ARBA00023012"/>
    </source>
</evidence>
<dbReference type="CDD" id="cd16917">
    <property type="entry name" value="HATPase_UhpB-NarQ-NarX-like"/>
    <property type="match status" value="1"/>
</dbReference>
<feature type="transmembrane region" description="Helical" evidence="10">
    <location>
        <begin position="53"/>
        <end position="79"/>
    </location>
</feature>
<keyword evidence="6" id="KW-0418">Kinase</keyword>
<dbReference type="Gene3D" id="1.20.5.1930">
    <property type="match status" value="1"/>
</dbReference>
<keyword evidence="10" id="KW-1133">Transmembrane helix</keyword>
<feature type="transmembrane region" description="Helical" evidence="10">
    <location>
        <begin position="179"/>
        <end position="199"/>
    </location>
</feature>
<dbReference type="RefSeq" id="WP_229679570.1">
    <property type="nucleotide sequence ID" value="NZ_BAABBD010000002.1"/>
</dbReference>
<feature type="transmembrane region" description="Helical" evidence="10">
    <location>
        <begin position="152"/>
        <end position="173"/>
    </location>
</feature>
<evidence type="ECO:0000259" key="11">
    <source>
        <dbReference type="Pfam" id="PF07730"/>
    </source>
</evidence>
<protein>
    <recommendedName>
        <fullName evidence="2">histidine kinase</fullName>
        <ecNumber evidence="2">2.7.13.3</ecNumber>
    </recommendedName>
</protein>
<dbReference type="PANTHER" id="PTHR24421">
    <property type="entry name" value="NITRATE/NITRITE SENSOR PROTEIN NARX-RELATED"/>
    <property type="match status" value="1"/>
</dbReference>
<name>A0ABQ2KLA5_9MICO</name>
<sequence length="458" mass="47053">MTSSDAPAAAGTPSPSAAPGARPAPGPGQPAAASAADVAAPAAPRARRSFAPIAATVAHLAVLGAMGIPILTAIGVLVALGVGTLLLVVGLGLLALALLAIFAVAWFERERVAGLYGVPVPPAQLRRSPRTDWLRVPHTLLRIVADGQHWRAVLSFFLASLLGSITVSLLGLAGLGGPLAFAALGAADSVAVPYFGYVVPVEWAPLVGSLALVGGIGGTLGAAYAHRGITTALLVPDERERLEREARESRVQREGAVRAADLDRTRIERDLHDGVQPRLVSIAMQLGMARDKIDTDPAAARALIDEAHASSKSAVTELRQLARGIHVAVLDDRGLDAAVSALAARSTVPVEVDARIDRRCSREAETAAYFAIAESITNAQKHARASRIRVAIRTRTAPDGRAVLWARVEDDGIGGAVRQVGGGIDGLAHRIAGAGGTLALTSPAGGPTAIEVELPCAS</sequence>
<evidence type="ECO:0000256" key="7">
    <source>
        <dbReference type="ARBA" id="ARBA00022840"/>
    </source>
</evidence>
<dbReference type="InterPro" id="IPR050482">
    <property type="entry name" value="Sensor_HK_TwoCompSys"/>
</dbReference>
<evidence type="ECO:0000256" key="10">
    <source>
        <dbReference type="SAM" id="Phobius"/>
    </source>
</evidence>
<keyword evidence="14" id="KW-1185">Reference proteome</keyword>
<keyword evidence="8" id="KW-0902">Two-component regulatory system</keyword>
<accession>A0ABQ2KLA5</accession>
<dbReference type="Gene3D" id="3.30.565.10">
    <property type="entry name" value="Histidine kinase-like ATPase, C-terminal domain"/>
    <property type="match status" value="1"/>
</dbReference>
<feature type="domain" description="Putative sensor" evidence="12">
    <location>
        <begin position="60"/>
        <end position="213"/>
    </location>
</feature>
<proteinExistence type="predicted"/>
<keyword evidence="5" id="KW-0547">Nucleotide-binding</keyword>
<reference evidence="14" key="1">
    <citation type="journal article" date="2019" name="Int. J. Syst. Evol. Microbiol.">
        <title>The Global Catalogue of Microorganisms (GCM) 10K type strain sequencing project: providing services to taxonomists for standard genome sequencing and annotation.</title>
        <authorList>
            <consortium name="The Broad Institute Genomics Platform"/>
            <consortium name="The Broad Institute Genome Sequencing Center for Infectious Disease"/>
            <person name="Wu L."/>
            <person name="Ma J."/>
        </authorList>
    </citation>
    <scope>NUCLEOTIDE SEQUENCE [LARGE SCALE GENOMIC DNA]</scope>
    <source>
        <strain evidence="14">CGMCC 1.6960</strain>
    </source>
</reference>
<dbReference type="Pfam" id="PF07730">
    <property type="entry name" value="HisKA_3"/>
    <property type="match status" value="1"/>
</dbReference>
<evidence type="ECO:0000256" key="5">
    <source>
        <dbReference type="ARBA" id="ARBA00022741"/>
    </source>
</evidence>
<dbReference type="EMBL" id="BMLM01000001">
    <property type="protein sequence ID" value="GGN85276.1"/>
    <property type="molecule type" value="Genomic_DNA"/>
</dbReference>
<evidence type="ECO:0000256" key="9">
    <source>
        <dbReference type="SAM" id="MobiDB-lite"/>
    </source>
</evidence>
<feature type="domain" description="Signal transduction histidine kinase subgroup 3 dimerisation and phosphoacceptor" evidence="11">
    <location>
        <begin position="264"/>
        <end position="326"/>
    </location>
</feature>
<dbReference type="InterPro" id="IPR011712">
    <property type="entry name" value="Sig_transdc_His_kin_sub3_dim/P"/>
</dbReference>
<evidence type="ECO:0000256" key="1">
    <source>
        <dbReference type="ARBA" id="ARBA00000085"/>
    </source>
</evidence>
<evidence type="ECO:0000313" key="13">
    <source>
        <dbReference type="EMBL" id="GGN85276.1"/>
    </source>
</evidence>
<comment type="caution">
    <text evidence="13">The sequence shown here is derived from an EMBL/GenBank/DDBJ whole genome shotgun (WGS) entry which is preliminary data.</text>
</comment>
<keyword evidence="7" id="KW-0067">ATP-binding</keyword>
<keyword evidence="3" id="KW-0597">Phosphoprotein</keyword>
<evidence type="ECO:0000256" key="3">
    <source>
        <dbReference type="ARBA" id="ARBA00022553"/>
    </source>
</evidence>
<feature type="transmembrane region" description="Helical" evidence="10">
    <location>
        <begin position="206"/>
        <end position="225"/>
    </location>
</feature>